<dbReference type="Proteomes" id="UP000663864">
    <property type="component" value="Unassembled WGS sequence"/>
</dbReference>
<name>A0A815WS62_9BILA</name>
<dbReference type="EMBL" id="CAJNOT010017326">
    <property type="protein sequence ID" value="CAF1551375.1"/>
    <property type="molecule type" value="Genomic_DNA"/>
</dbReference>
<evidence type="ECO:0000313" key="2">
    <source>
        <dbReference type="Proteomes" id="UP000663864"/>
    </source>
</evidence>
<feature type="non-terminal residue" evidence="1">
    <location>
        <position position="34"/>
    </location>
</feature>
<protein>
    <submittedName>
        <fullName evidence="1">Uncharacterized protein</fullName>
    </submittedName>
</protein>
<comment type="caution">
    <text evidence="1">The sequence shown here is derived from an EMBL/GenBank/DDBJ whole genome shotgun (WGS) entry which is preliminary data.</text>
</comment>
<evidence type="ECO:0000313" key="1">
    <source>
        <dbReference type="EMBL" id="CAF1551375.1"/>
    </source>
</evidence>
<dbReference type="AlphaFoldDB" id="A0A815WS62"/>
<sequence>MEFKISEEKLLKYLQQKKDVNDDFHLNTEIKQYA</sequence>
<accession>A0A815WS62</accession>
<proteinExistence type="predicted"/>
<reference evidence="1" key="1">
    <citation type="submission" date="2021-02" db="EMBL/GenBank/DDBJ databases">
        <authorList>
            <person name="Nowell W R."/>
        </authorList>
    </citation>
    <scope>NUCLEOTIDE SEQUENCE</scope>
</reference>
<organism evidence="1 2">
    <name type="scientific">Rotaria sordida</name>
    <dbReference type="NCBI Taxonomy" id="392033"/>
    <lineage>
        <taxon>Eukaryota</taxon>
        <taxon>Metazoa</taxon>
        <taxon>Spiralia</taxon>
        <taxon>Gnathifera</taxon>
        <taxon>Rotifera</taxon>
        <taxon>Eurotatoria</taxon>
        <taxon>Bdelloidea</taxon>
        <taxon>Philodinida</taxon>
        <taxon>Philodinidae</taxon>
        <taxon>Rotaria</taxon>
    </lineage>
</organism>
<gene>
    <name evidence="1" type="ORF">ZHD862_LOCUS39361</name>
</gene>